<dbReference type="Pfam" id="PF04149">
    <property type="entry name" value="DUF397"/>
    <property type="match status" value="1"/>
</dbReference>
<dbReference type="EMBL" id="CP006850">
    <property type="protein sequence ID" value="AHH15860.1"/>
    <property type="molecule type" value="Genomic_DNA"/>
</dbReference>
<keyword evidence="3" id="KW-1185">Reference proteome</keyword>
<proteinExistence type="predicted"/>
<reference evidence="2 3" key="1">
    <citation type="journal article" date="2014" name="Appl. Environ. Microbiol.">
        <title>Insights into the Microbial Degradation of Rubber and Gutta-Percha by Analysis of the Complete Genome of Nocardia nova SH22a.</title>
        <authorList>
            <person name="Luo Q."/>
            <person name="Hiessl S."/>
            <person name="Poehlein A."/>
            <person name="Daniel R."/>
            <person name="Steinbuchel A."/>
        </authorList>
    </citation>
    <scope>NUCLEOTIDE SEQUENCE [LARGE SCALE GENOMIC DNA]</scope>
    <source>
        <strain evidence="2">SH22a</strain>
    </source>
</reference>
<dbReference type="KEGG" id="nno:NONO_c10530"/>
<dbReference type="RefSeq" id="WP_025347381.1">
    <property type="nucleotide sequence ID" value="NZ_CP006850.1"/>
</dbReference>
<name>W5T983_9NOCA</name>
<evidence type="ECO:0000313" key="2">
    <source>
        <dbReference type="EMBL" id="AHH15860.1"/>
    </source>
</evidence>
<protein>
    <recommendedName>
        <fullName evidence="1">DUF397 domain-containing protein</fullName>
    </recommendedName>
</protein>
<dbReference type="AlphaFoldDB" id="W5T983"/>
<dbReference type="eggNOG" id="ENOG503315W">
    <property type="taxonomic scope" value="Bacteria"/>
</dbReference>
<evidence type="ECO:0000313" key="3">
    <source>
        <dbReference type="Proteomes" id="UP000019150"/>
    </source>
</evidence>
<dbReference type="InterPro" id="IPR007278">
    <property type="entry name" value="DUF397"/>
</dbReference>
<dbReference type="STRING" id="1415166.NONO_c10530"/>
<evidence type="ECO:0000259" key="1">
    <source>
        <dbReference type="Pfam" id="PF04149"/>
    </source>
</evidence>
<gene>
    <name evidence="2" type="ORF">NONO_c10530</name>
</gene>
<accession>W5T983</accession>
<dbReference type="HOGENOM" id="CLU_131550_1_3_11"/>
<sequence length="66" mass="6986">MNADLSITRWFKSSHSQGASECVEVAWLADGSVGVRDSKNPTGPALVFTPTEWDAFTSIVAGTDLG</sequence>
<organism evidence="2 3">
    <name type="scientific">Nocardia nova SH22a</name>
    <dbReference type="NCBI Taxonomy" id="1415166"/>
    <lineage>
        <taxon>Bacteria</taxon>
        <taxon>Bacillati</taxon>
        <taxon>Actinomycetota</taxon>
        <taxon>Actinomycetes</taxon>
        <taxon>Mycobacteriales</taxon>
        <taxon>Nocardiaceae</taxon>
        <taxon>Nocardia</taxon>
    </lineage>
</organism>
<feature type="domain" description="DUF397" evidence="1">
    <location>
        <begin position="9"/>
        <end position="58"/>
    </location>
</feature>
<dbReference type="OrthoDB" id="4299240at2"/>
<dbReference type="Proteomes" id="UP000019150">
    <property type="component" value="Chromosome"/>
</dbReference>